<feature type="compositionally biased region" description="Acidic residues" evidence="2">
    <location>
        <begin position="16"/>
        <end position="67"/>
    </location>
</feature>
<keyword evidence="1" id="KW-0732">Signal</keyword>
<accession>A0ABX1D1F7</accession>
<sequence length="160" mass="17497">IEKGNIHERYSIVFSAEEDLNSGEENPEEGDEDGDEENGGDEDGNDGDEDGSDGDGDTGNEEGDGDDNQTTTPEQPQLTPPADIELLYSNRHGQVIIKNSGMLPLKKAVLYNSLGQELFTFGNLPVQNVTELPIEVPSTGVYYIKIHLKDVTRSLKFIVE</sequence>
<feature type="region of interest" description="Disordered" evidence="2">
    <location>
        <begin position="1"/>
        <end position="81"/>
    </location>
</feature>
<proteinExistence type="predicted"/>
<evidence type="ECO:0000256" key="2">
    <source>
        <dbReference type="SAM" id="MobiDB-lite"/>
    </source>
</evidence>
<dbReference type="EMBL" id="JAAVJR010000087">
    <property type="protein sequence ID" value="NJW54321.1"/>
    <property type="molecule type" value="Genomic_DNA"/>
</dbReference>
<dbReference type="RefSeq" id="WP_168139362.1">
    <property type="nucleotide sequence ID" value="NZ_JAAVJR010000087.1"/>
</dbReference>
<evidence type="ECO:0000313" key="3">
    <source>
        <dbReference type="EMBL" id="NJW54321.1"/>
    </source>
</evidence>
<name>A0ABX1D1F7_9FLAO</name>
<feature type="compositionally biased region" description="Basic and acidic residues" evidence="2">
    <location>
        <begin position="1"/>
        <end position="10"/>
    </location>
</feature>
<reference evidence="3 4" key="1">
    <citation type="submission" date="2020-03" db="EMBL/GenBank/DDBJ databases">
        <title>Salinimicrobium sp. nov, isolated from SCS.</title>
        <authorList>
            <person name="Cao W.R."/>
        </authorList>
    </citation>
    <scope>NUCLEOTIDE SEQUENCE [LARGE SCALE GENOMIC DNA]</scope>
    <source>
        <strain evidence="4">J15B91</strain>
    </source>
</reference>
<feature type="non-terminal residue" evidence="3">
    <location>
        <position position="1"/>
    </location>
</feature>
<dbReference type="InterPro" id="IPR026444">
    <property type="entry name" value="Secre_tail"/>
</dbReference>
<dbReference type="NCBIfam" id="TIGR04183">
    <property type="entry name" value="Por_Secre_tail"/>
    <property type="match status" value="1"/>
</dbReference>
<dbReference type="Proteomes" id="UP000703674">
    <property type="component" value="Unassembled WGS sequence"/>
</dbReference>
<protein>
    <submittedName>
        <fullName evidence="3">T9SS type A sorting domain-containing protein</fullName>
    </submittedName>
</protein>
<evidence type="ECO:0000256" key="1">
    <source>
        <dbReference type="ARBA" id="ARBA00022729"/>
    </source>
</evidence>
<gene>
    <name evidence="3" type="ORF">HC175_15535</name>
</gene>
<keyword evidence="4" id="KW-1185">Reference proteome</keyword>
<organism evidence="3 4">
    <name type="scientific">Salinimicrobium oceani</name>
    <dbReference type="NCBI Taxonomy" id="2722702"/>
    <lineage>
        <taxon>Bacteria</taxon>
        <taxon>Pseudomonadati</taxon>
        <taxon>Bacteroidota</taxon>
        <taxon>Flavobacteriia</taxon>
        <taxon>Flavobacteriales</taxon>
        <taxon>Flavobacteriaceae</taxon>
        <taxon>Salinimicrobium</taxon>
    </lineage>
</organism>
<feature type="compositionally biased region" description="Low complexity" evidence="2">
    <location>
        <begin position="68"/>
        <end position="81"/>
    </location>
</feature>
<comment type="caution">
    <text evidence="3">The sequence shown here is derived from an EMBL/GenBank/DDBJ whole genome shotgun (WGS) entry which is preliminary data.</text>
</comment>
<evidence type="ECO:0000313" key="4">
    <source>
        <dbReference type="Proteomes" id="UP000703674"/>
    </source>
</evidence>